<dbReference type="PANTHER" id="PTHR24320">
    <property type="entry name" value="RETINOL DEHYDROGENASE"/>
    <property type="match status" value="1"/>
</dbReference>
<evidence type="ECO:0000256" key="1">
    <source>
        <dbReference type="ARBA" id="ARBA00006484"/>
    </source>
</evidence>
<evidence type="ECO:0000256" key="2">
    <source>
        <dbReference type="ARBA" id="ARBA00023002"/>
    </source>
</evidence>
<dbReference type="AlphaFoldDB" id="A0AAV9ZHK1"/>
<dbReference type="InterPro" id="IPR036291">
    <property type="entry name" value="NAD(P)-bd_dom_sf"/>
</dbReference>
<keyword evidence="2" id="KW-0560">Oxidoreductase</keyword>
<organism evidence="3 4">
    <name type="scientific">Favolaschia claudopus</name>
    <dbReference type="NCBI Taxonomy" id="2862362"/>
    <lineage>
        <taxon>Eukaryota</taxon>
        <taxon>Fungi</taxon>
        <taxon>Dikarya</taxon>
        <taxon>Basidiomycota</taxon>
        <taxon>Agaricomycotina</taxon>
        <taxon>Agaricomycetes</taxon>
        <taxon>Agaricomycetidae</taxon>
        <taxon>Agaricales</taxon>
        <taxon>Marasmiineae</taxon>
        <taxon>Mycenaceae</taxon>
        <taxon>Favolaschia</taxon>
    </lineage>
</organism>
<evidence type="ECO:0000313" key="4">
    <source>
        <dbReference type="Proteomes" id="UP001362999"/>
    </source>
</evidence>
<reference evidence="3 4" key="1">
    <citation type="journal article" date="2024" name="J Genomics">
        <title>Draft genome sequencing and assembly of Favolaschia claudopus CIRM-BRFM 2984 isolated from oak limbs.</title>
        <authorList>
            <person name="Navarro D."/>
            <person name="Drula E."/>
            <person name="Chaduli D."/>
            <person name="Cazenave R."/>
            <person name="Ahrendt S."/>
            <person name="Wang J."/>
            <person name="Lipzen A."/>
            <person name="Daum C."/>
            <person name="Barry K."/>
            <person name="Grigoriev I.V."/>
            <person name="Favel A."/>
            <person name="Rosso M.N."/>
            <person name="Martin F."/>
        </authorList>
    </citation>
    <scope>NUCLEOTIDE SEQUENCE [LARGE SCALE GENOMIC DNA]</scope>
    <source>
        <strain evidence="3 4">CIRM-BRFM 2984</strain>
    </source>
</reference>
<sequence length="178" mass="19260">MSPPEFSFTTTAEEVAAAFANEITGKMVLLITGTSIGGIGFEAARVIAKHANLVIITGYNGERQATQMICRKLLLRKKSPLLTFALSFSTSSLTAVRQAAAEGQRLSRPIHVLIHNAAAPIGPFKLTVDHLDTQMATSHFGPFLFTKLISPRLLAAETTSYTPRVILSQVPRTHFARA</sequence>
<comment type="similarity">
    <text evidence="1">Belongs to the short-chain dehydrogenases/reductases (SDR) family.</text>
</comment>
<proteinExistence type="inferred from homology"/>
<protein>
    <recommendedName>
        <fullName evidence="5">NAD(P)-binding protein</fullName>
    </recommendedName>
</protein>
<evidence type="ECO:0000313" key="3">
    <source>
        <dbReference type="EMBL" id="KAK6983808.1"/>
    </source>
</evidence>
<dbReference type="GO" id="GO:0016491">
    <property type="term" value="F:oxidoreductase activity"/>
    <property type="evidence" value="ECO:0007669"/>
    <property type="project" value="UniProtKB-KW"/>
</dbReference>
<evidence type="ECO:0008006" key="5">
    <source>
        <dbReference type="Google" id="ProtNLM"/>
    </source>
</evidence>
<accession>A0AAV9ZHK1</accession>
<name>A0AAV9ZHK1_9AGAR</name>
<dbReference type="EMBL" id="JAWWNJ010000147">
    <property type="protein sequence ID" value="KAK6983808.1"/>
    <property type="molecule type" value="Genomic_DNA"/>
</dbReference>
<gene>
    <name evidence="3" type="ORF">R3P38DRAFT_3233607</name>
</gene>
<dbReference type="Proteomes" id="UP001362999">
    <property type="component" value="Unassembled WGS sequence"/>
</dbReference>
<dbReference type="PANTHER" id="PTHR24320:SF148">
    <property type="entry name" value="NAD(P)-BINDING ROSSMANN-FOLD SUPERFAMILY PROTEIN"/>
    <property type="match status" value="1"/>
</dbReference>
<keyword evidence="4" id="KW-1185">Reference proteome</keyword>
<dbReference type="Gene3D" id="3.40.50.720">
    <property type="entry name" value="NAD(P)-binding Rossmann-like Domain"/>
    <property type="match status" value="1"/>
</dbReference>
<dbReference type="SUPFAM" id="SSF51735">
    <property type="entry name" value="NAD(P)-binding Rossmann-fold domains"/>
    <property type="match status" value="1"/>
</dbReference>
<dbReference type="InterPro" id="IPR002347">
    <property type="entry name" value="SDR_fam"/>
</dbReference>
<comment type="caution">
    <text evidence="3">The sequence shown here is derived from an EMBL/GenBank/DDBJ whole genome shotgun (WGS) entry which is preliminary data.</text>
</comment>
<dbReference type="Pfam" id="PF00106">
    <property type="entry name" value="adh_short"/>
    <property type="match status" value="1"/>
</dbReference>